<dbReference type="PATRIC" id="fig|1550566.3.peg.2098"/>
<dbReference type="RefSeq" id="WP_048184757.1">
    <property type="nucleotide sequence ID" value="NZ_JXOJ01000005.1"/>
</dbReference>
<reference evidence="2 3" key="1">
    <citation type="journal article" date="2015" name="Int. J. Syst. Evol. Microbiol.">
        <title>Methanoculleus sediminis sp. nov., a methanogen from sediments near a submarine mud volcano.</title>
        <authorList>
            <person name="Chen S.C."/>
            <person name="Chen M.F."/>
            <person name="Lai M.C."/>
            <person name="Weng C.Y."/>
            <person name="Wu S.Y."/>
            <person name="Lin S."/>
            <person name="Yang T.F."/>
            <person name="Chen P.C."/>
        </authorList>
    </citation>
    <scope>NUCLEOTIDE SEQUENCE [LARGE SCALE GENOMIC DNA]</scope>
    <source>
        <strain evidence="2 3">S3Fa</strain>
    </source>
</reference>
<evidence type="ECO:0000313" key="2">
    <source>
        <dbReference type="EMBL" id="KLK87560.1"/>
    </source>
</evidence>
<feature type="transmembrane region" description="Helical" evidence="1">
    <location>
        <begin position="104"/>
        <end position="123"/>
    </location>
</feature>
<dbReference type="OrthoDB" id="110868at2157"/>
<sequence length="625" mass="68836">MYPALFREDPDKILAWLGIVASIALVVALAFTVGRLVFILVGVLTVISCLLWLGIREHAGSALDARETGSNRLFTVLLVLFLTLYSLSIVALHLRASLYERPPGYFILTGLMAGVVALEIFLPHRRKATWVLPQIILLGISVAWSQILLFPGVLGSDPWWHNMFASHILNFHAVPGGYWYTYMPLFHLEVAETSLLAGLDYRLAAMLSVSLAQLVVFPLGAYLIGKALFGDERIGLLAGLMLITANQQIGMSTASIPNAFAAVFMVLVLVLLFKTNYTSPGRARYLAYFFLAAIILTHTVTAACMAVVLFLTWGACRLYDLVREDTARKAYPVTLGMASVFLAAVLGWWYFVSGHVAVLLDLIRQGFSRDYFVSNPAVVDAYPGLVPVSEQVFNNIGMFLFFTLSLVGILYLVARRERNGFAFATVGLVLLSLGFFPLVTGLSFIEHRWWYFAQILLSVPLAVSLLLVGSLPRARTRAGMVVFAVGISLLVFAMILSPAANNDTPIFSGNSAVRTGFTTSEMRAIDTVNAVRTGPVWADRYVQVQNYVSFDPGFILPGDDMLIEGTYRPYGADAVLTRGCIRDRPIFCYDGMFRLAHDPERTLDGEGYDRVYASGSASLFVFNEP</sequence>
<keyword evidence="1" id="KW-0472">Membrane</keyword>
<feature type="transmembrane region" description="Helical" evidence="1">
    <location>
        <begin position="12"/>
        <end position="31"/>
    </location>
</feature>
<accession>A0A0H1QX91</accession>
<evidence type="ECO:0000313" key="3">
    <source>
        <dbReference type="Proteomes" id="UP000035301"/>
    </source>
</evidence>
<proteinExistence type="predicted"/>
<feature type="transmembrane region" description="Helical" evidence="1">
    <location>
        <begin position="76"/>
        <end position="98"/>
    </location>
</feature>
<gene>
    <name evidence="2" type="ORF">SZ63_09640</name>
</gene>
<feature type="transmembrane region" description="Helical" evidence="1">
    <location>
        <begin position="135"/>
        <end position="154"/>
    </location>
</feature>
<feature type="transmembrane region" description="Helical" evidence="1">
    <location>
        <begin position="449"/>
        <end position="468"/>
    </location>
</feature>
<dbReference type="EMBL" id="JXOJ01000005">
    <property type="protein sequence ID" value="KLK87560.1"/>
    <property type="molecule type" value="Genomic_DNA"/>
</dbReference>
<dbReference type="Proteomes" id="UP000035301">
    <property type="component" value="Unassembled WGS sequence"/>
</dbReference>
<organism evidence="2 3">
    <name type="scientific">Methanoculleus sediminis</name>
    <dbReference type="NCBI Taxonomy" id="1550566"/>
    <lineage>
        <taxon>Archaea</taxon>
        <taxon>Methanobacteriati</taxon>
        <taxon>Methanobacteriota</taxon>
        <taxon>Stenosarchaea group</taxon>
        <taxon>Methanomicrobia</taxon>
        <taxon>Methanomicrobiales</taxon>
        <taxon>Methanomicrobiaceae</taxon>
        <taxon>Methanoculleus</taxon>
    </lineage>
</organism>
<feature type="transmembrane region" description="Helical" evidence="1">
    <location>
        <begin position="331"/>
        <end position="351"/>
    </location>
</feature>
<name>A0A0H1QX91_9EURY</name>
<feature type="transmembrane region" description="Helical" evidence="1">
    <location>
        <begin position="203"/>
        <end position="229"/>
    </location>
</feature>
<keyword evidence="1" id="KW-1133">Transmembrane helix</keyword>
<dbReference type="STRING" id="1550566.SZ63_09640"/>
<keyword evidence="1" id="KW-0812">Transmembrane</keyword>
<comment type="caution">
    <text evidence="2">The sequence shown here is derived from an EMBL/GenBank/DDBJ whole genome shotgun (WGS) entry which is preliminary data.</text>
</comment>
<feature type="transmembrane region" description="Helical" evidence="1">
    <location>
        <begin position="37"/>
        <end position="55"/>
    </location>
</feature>
<feature type="transmembrane region" description="Helical" evidence="1">
    <location>
        <begin position="249"/>
        <end position="273"/>
    </location>
</feature>
<feature type="transmembrane region" description="Helical" evidence="1">
    <location>
        <begin position="480"/>
        <end position="500"/>
    </location>
</feature>
<feature type="transmembrane region" description="Helical" evidence="1">
    <location>
        <begin position="421"/>
        <end position="443"/>
    </location>
</feature>
<dbReference type="AlphaFoldDB" id="A0A0H1QX91"/>
<feature type="transmembrane region" description="Helical" evidence="1">
    <location>
        <begin position="392"/>
        <end position="414"/>
    </location>
</feature>
<feature type="transmembrane region" description="Helical" evidence="1">
    <location>
        <begin position="285"/>
        <end position="311"/>
    </location>
</feature>
<evidence type="ECO:0008006" key="4">
    <source>
        <dbReference type="Google" id="ProtNLM"/>
    </source>
</evidence>
<protein>
    <recommendedName>
        <fullName evidence="4">Glycosyltransferase RgtA/B/C/D-like domain-containing protein</fullName>
    </recommendedName>
</protein>
<keyword evidence="3" id="KW-1185">Reference proteome</keyword>
<evidence type="ECO:0000256" key="1">
    <source>
        <dbReference type="SAM" id="Phobius"/>
    </source>
</evidence>